<dbReference type="SMART" id="SM00959">
    <property type="entry name" value="Rho_N"/>
    <property type="match status" value="1"/>
</dbReference>
<dbReference type="InterPro" id="IPR036269">
    <property type="entry name" value="Rho_N_sf"/>
</dbReference>
<feature type="compositionally biased region" description="Low complexity" evidence="1">
    <location>
        <begin position="7"/>
        <end position="23"/>
    </location>
</feature>
<feature type="region of interest" description="Disordered" evidence="1">
    <location>
        <begin position="55"/>
        <end position="106"/>
    </location>
</feature>
<dbReference type="InterPro" id="IPR011112">
    <property type="entry name" value="Rho-like_N"/>
</dbReference>
<sequence length="106" mass="10753">MTDTIDTATSSAAGSAAAGGNARTGALSTLRLPELQALASQLGVKGTSKMRKGDLVDVIRARTGEQSASERPAASRRDTDGASAPARETGEAPAASGRGRSRRAER</sequence>
<protein>
    <submittedName>
        <fullName evidence="3">Transcription termination factor Rho</fullName>
    </submittedName>
</protein>
<feature type="domain" description="Rho termination factor-like N-terminal" evidence="2">
    <location>
        <begin position="26"/>
        <end position="68"/>
    </location>
</feature>
<organism evidence="3 4">
    <name type="scientific">Cellulosimicrobium composti</name>
    <dbReference type="NCBI Taxonomy" id="2672572"/>
    <lineage>
        <taxon>Bacteria</taxon>
        <taxon>Bacillati</taxon>
        <taxon>Actinomycetota</taxon>
        <taxon>Actinomycetes</taxon>
        <taxon>Micrococcales</taxon>
        <taxon>Promicromonosporaceae</taxon>
        <taxon>Cellulosimicrobium</taxon>
    </lineage>
</organism>
<gene>
    <name evidence="3" type="ORF">GJV82_13470</name>
</gene>
<dbReference type="Proteomes" id="UP000440668">
    <property type="component" value="Unassembled WGS sequence"/>
</dbReference>
<dbReference type="AlphaFoldDB" id="A0A6N7ZKB3"/>
<dbReference type="Pfam" id="PF07498">
    <property type="entry name" value="Rho_N"/>
    <property type="match status" value="1"/>
</dbReference>
<dbReference type="SUPFAM" id="SSF68912">
    <property type="entry name" value="Rho N-terminal domain-like"/>
    <property type="match status" value="1"/>
</dbReference>
<feature type="non-terminal residue" evidence="3">
    <location>
        <position position="106"/>
    </location>
</feature>
<dbReference type="GO" id="GO:0006353">
    <property type="term" value="P:DNA-templated transcription termination"/>
    <property type="evidence" value="ECO:0007669"/>
    <property type="project" value="InterPro"/>
</dbReference>
<comment type="caution">
    <text evidence="3">The sequence shown here is derived from an EMBL/GenBank/DDBJ whole genome shotgun (WGS) entry which is preliminary data.</text>
</comment>
<accession>A0A6N7ZKB3</accession>
<name>A0A6N7ZKB3_9MICO</name>
<dbReference type="RefSeq" id="WP_318657638.1">
    <property type="nucleotide sequence ID" value="NZ_WMKA01000034.1"/>
</dbReference>
<evidence type="ECO:0000259" key="2">
    <source>
        <dbReference type="SMART" id="SM00959"/>
    </source>
</evidence>
<reference evidence="3 4" key="1">
    <citation type="submission" date="2019-11" db="EMBL/GenBank/DDBJ databases">
        <title>Cellulosimicrobium composti sp. nov. isolated from a compost.</title>
        <authorList>
            <person name="Yang Y."/>
        </authorList>
    </citation>
    <scope>NUCLEOTIDE SEQUENCE [LARGE SCALE GENOMIC DNA]</scope>
    <source>
        <strain evidence="3 4">BIT-GX5</strain>
    </source>
</reference>
<evidence type="ECO:0000256" key="1">
    <source>
        <dbReference type="SAM" id="MobiDB-lite"/>
    </source>
</evidence>
<dbReference type="EMBL" id="WMKA01000034">
    <property type="protein sequence ID" value="MTG89944.1"/>
    <property type="molecule type" value="Genomic_DNA"/>
</dbReference>
<evidence type="ECO:0000313" key="4">
    <source>
        <dbReference type="Proteomes" id="UP000440668"/>
    </source>
</evidence>
<proteinExistence type="predicted"/>
<evidence type="ECO:0000313" key="3">
    <source>
        <dbReference type="EMBL" id="MTG89944.1"/>
    </source>
</evidence>
<feature type="region of interest" description="Disordered" evidence="1">
    <location>
        <begin position="1"/>
        <end position="23"/>
    </location>
</feature>